<dbReference type="GO" id="GO:0043130">
    <property type="term" value="F:ubiquitin binding"/>
    <property type="evidence" value="ECO:0007669"/>
    <property type="project" value="TreeGrafter"/>
</dbReference>
<evidence type="ECO:0000313" key="9">
    <source>
        <dbReference type="EMBL" id="CAI2377064.1"/>
    </source>
</evidence>
<evidence type="ECO:0000256" key="2">
    <source>
        <dbReference type="ARBA" id="ARBA00012759"/>
    </source>
</evidence>
<dbReference type="GO" id="GO:0006508">
    <property type="term" value="P:proteolysis"/>
    <property type="evidence" value="ECO:0007669"/>
    <property type="project" value="UniProtKB-KW"/>
</dbReference>
<dbReference type="Gene3D" id="3.30.200.60">
    <property type="entry name" value="Peptidase C65 Otubain, subdomain 1"/>
    <property type="match status" value="1"/>
</dbReference>
<dbReference type="InterPro" id="IPR019400">
    <property type="entry name" value="Peptidase_C65_otubain"/>
</dbReference>
<feature type="domain" description="OTU" evidence="8">
    <location>
        <begin position="88"/>
        <end position="293"/>
    </location>
</feature>
<dbReference type="AlphaFoldDB" id="A0AAD1XQS6"/>
<evidence type="ECO:0000256" key="1">
    <source>
        <dbReference type="ARBA" id="ARBA00000707"/>
    </source>
</evidence>
<dbReference type="InterPro" id="IPR042467">
    <property type="entry name" value="Peptidase_C65_otubain_sub2"/>
</dbReference>
<name>A0AAD1XQS6_EUPCR</name>
<dbReference type="Gene3D" id="1.20.1300.20">
    <property type="entry name" value="Peptidase C65 Otubain, subdomain 2"/>
    <property type="match status" value="1"/>
</dbReference>
<protein>
    <recommendedName>
        <fullName evidence="2">ubiquitinyl hydrolase 1</fullName>
        <ecNumber evidence="2">3.4.19.12</ecNumber>
    </recommendedName>
</protein>
<gene>
    <name evidence="9" type="ORF">ECRASSUSDP1_LOCUS18445</name>
</gene>
<dbReference type="InterPro" id="IPR042468">
    <property type="entry name" value="Peptidase_C65_otubain_sub1"/>
</dbReference>
<dbReference type="EMBL" id="CAMPGE010018668">
    <property type="protein sequence ID" value="CAI2377064.1"/>
    <property type="molecule type" value="Genomic_DNA"/>
</dbReference>
<evidence type="ECO:0000313" key="10">
    <source>
        <dbReference type="Proteomes" id="UP001295684"/>
    </source>
</evidence>
<keyword evidence="3" id="KW-0645">Protease</keyword>
<dbReference type="Proteomes" id="UP001295684">
    <property type="component" value="Unassembled WGS sequence"/>
</dbReference>
<evidence type="ECO:0000256" key="3">
    <source>
        <dbReference type="ARBA" id="ARBA00022670"/>
    </source>
</evidence>
<dbReference type="GO" id="GO:0005634">
    <property type="term" value="C:nucleus"/>
    <property type="evidence" value="ECO:0007669"/>
    <property type="project" value="TreeGrafter"/>
</dbReference>
<evidence type="ECO:0000256" key="5">
    <source>
        <dbReference type="ARBA" id="ARBA00022801"/>
    </source>
</evidence>
<dbReference type="PANTHER" id="PTHR12931">
    <property type="entry name" value="UBIQUITIN THIOLESTERASE PROTEIN OTUB"/>
    <property type="match status" value="1"/>
</dbReference>
<dbReference type="PROSITE" id="PS50802">
    <property type="entry name" value="OTU"/>
    <property type="match status" value="1"/>
</dbReference>
<dbReference type="CDD" id="cd22749">
    <property type="entry name" value="Otubain_C65"/>
    <property type="match status" value="1"/>
</dbReference>
<feature type="region of interest" description="Disordered" evidence="7">
    <location>
        <begin position="1"/>
        <end position="34"/>
    </location>
</feature>
<sequence length="293" mass="34299">MSEAPTSTQPDKKDDLGLTPEEIEENKKAQQELEAHNEAVTKQMEDLKNAVRKDMPFVSKYLTLDEYKLKWEGNKFYDSFDSIMTKFSKVRELRRDGNCFYRAILWQIFEYFLVNKSEHALVEYDKILKKIEGAKQDLMDNGYDEVVVDMFHDQFLEEFKGLSEPKIDVTDDEAVEKYLEERLCDESLASYLITYIRFIISAYLKANREMYQPFIELDMDTYCQIRVDAVEQEAEEICIIGLMNYLDLAVEIIQVQPDGLAYTSKIPEDAVDDESRFIGRLLFTPGHYDSLHI</sequence>
<dbReference type="EC" id="3.4.19.12" evidence="2"/>
<evidence type="ECO:0000256" key="7">
    <source>
        <dbReference type="SAM" id="MobiDB-lite"/>
    </source>
</evidence>
<keyword evidence="10" id="KW-1185">Reference proteome</keyword>
<keyword evidence="5" id="KW-0378">Hydrolase</keyword>
<comment type="caution">
    <text evidence="9">The sequence shown here is derived from an EMBL/GenBank/DDBJ whole genome shotgun (WGS) entry which is preliminary data.</text>
</comment>
<organism evidence="9 10">
    <name type="scientific">Euplotes crassus</name>
    <dbReference type="NCBI Taxonomy" id="5936"/>
    <lineage>
        <taxon>Eukaryota</taxon>
        <taxon>Sar</taxon>
        <taxon>Alveolata</taxon>
        <taxon>Ciliophora</taxon>
        <taxon>Intramacronucleata</taxon>
        <taxon>Spirotrichea</taxon>
        <taxon>Hypotrichia</taxon>
        <taxon>Euplotida</taxon>
        <taxon>Euplotidae</taxon>
        <taxon>Moneuplotes</taxon>
    </lineage>
</organism>
<proteinExistence type="predicted"/>
<dbReference type="GO" id="GO:0071108">
    <property type="term" value="P:protein K48-linked deubiquitination"/>
    <property type="evidence" value="ECO:0007669"/>
    <property type="project" value="TreeGrafter"/>
</dbReference>
<evidence type="ECO:0000259" key="8">
    <source>
        <dbReference type="PROSITE" id="PS50802"/>
    </source>
</evidence>
<feature type="compositionally biased region" description="Basic and acidic residues" evidence="7">
    <location>
        <begin position="25"/>
        <end position="34"/>
    </location>
</feature>
<evidence type="ECO:0000256" key="4">
    <source>
        <dbReference type="ARBA" id="ARBA00022786"/>
    </source>
</evidence>
<dbReference type="InterPro" id="IPR038765">
    <property type="entry name" value="Papain-like_cys_pep_sf"/>
</dbReference>
<dbReference type="SUPFAM" id="SSF54001">
    <property type="entry name" value="Cysteine proteinases"/>
    <property type="match status" value="1"/>
</dbReference>
<keyword evidence="6" id="KW-0788">Thiol protease</keyword>
<comment type="catalytic activity">
    <reaction evidence="1">
        <text>Thiol-dependent hydrolysis of ester, thioester, amide, peptide and isopeptide bonds formed by the C-terminal Gly of ubiquitin (a 76-residue protein attached to proteins as an intracellular targeting signal).</text>
        <dbReference type="EC" id="3.4.19.12"/>
    </reaction>
</comment>
<reference evidence="9" key="1">
    <citation type="submission" date="2023-07" db="EMBL/GenBank/DDBJ databases">
        <authorList>
            <consortium name="AG Swart"/>
            <person name="Singh M."/>
            <person name="Singh A."/>
            <person name="Seah K."/>
            <person name="Emmerich C."/>
        </authorList>
    </citation>
    <scope>NUCLEOTIDE SEQUENCE</scope>
    <source>
        <strain evidence="9">DP1</strain>
    </source>
</reference>
<dbReference type="InterPro" id="IPR003323">
    <property type="entry name" value="OTU_dom"/>
</dbReference>
<keyword evidence="4" id="KW-0833">Ubl conjugation pathway</keyword>
<evidence type="ECO:0000256" key="6">
    <source>
        <dbReference type="ARBA" id="ARBA00022807"/>
    </source>
</evidence>
<dbReference type="GO" id="GO:0004843">
    <property type="term" value="F:cysteine-type deubiquitinase activity"/>
    <property type="evidence" value="ECO:0007669"/>
    <property type="project" value="UniProtKB-EC"/>
</dbReference>
<dbReference type="Pfam" id="PF10275">
    <property type="entry name" value="Peptidase_C65"/>
    <property type="match status" value="1"/>
</dbReference>
<accession>A0AAD1XQS6</accession>
<dbReference type="PANTHER" id="PTHR12931:SF15">
    <property type="entry name" value="UBIQUITIN THIOESTERASE OTUBAIN-LIKE"/>
    <property type="match status" value="1"/>
</dbReference>